<dbReference type="RefSeq" id="WP_192565191.1">
    <property type="nucleotide sequence ID" value="NZ_JACZEP010000001.1"/>
</dbReference>
<comment type="caution">
    <text evidence="1">The sequence shown here is derived from an EMBL/GenBank/DDBJ whole genome shotgun (WGS) entry which is preliminary data.</text>
</comment>
<organism evidence="1 2">
    <name type="scientific">Aminobacter carboxidus</name>
    <dbReference type="NCBI Taxonomy" id="376165"/>
    <lineage>
        <taxon>Bacteria</taxon>
        <taxon>Pseudomonadati</taxon>
        <taxon>Pseudomonadota</taxon>
        <taxon>Alphaproteobacteria</taxon>
        <taxon>Hyphomicrobiales</taxon>
        <taxon>Phyllobacteriaceae</taxon>
        <taxon>Aminobacter</taxon>
    </lineage>
</organism>
<gene>
    <name evidence="1" type="ORF">IHE39_00820</name>
</gene>
<evidence type="ECO:0000313" key="2">
    <source>
        <dbReference type="Proteomes" id="UP000598227"/>
    </source>
</evidence>
<keyword evidence="2" id="KW-1185">Reference proteome</keyword>
<accession>A0ABR9GGP8</accession>
<proteinExistence type="predicted"/>
<evidence type="ECO:0000313" key="1">
    <source>
        <dbReference type="EMBL" id="MBE1202823.1"/>
    </source>
</evidence>
<dbReference type="EMBL" id="JACZEP010000001">
    <property type="protein sequence ID" value="MBE1202823.1"/>
    <property type="molecule type" value="Genomic_DNA"/>
</dbReference>
<reference evidence="1 2" key="1">
    <citation type="submission" date="2020-09" db="EMBL/GenBank/DDBJ databases">
        <title>Draft Genome Sequence of Aminobacter carboxidus type strain DSM 1086, a soil Gram-negative carboxydobacterium.</title>
        <authorList>
            <person name="Turrini P."/>
            <person name="Tescari M."/>
            <person name="Artuso I."/>
            <person name="Lugli G.A."/>
            <person name="Frangipani E."/>
            <person name="Ventura M."/>
            <person name="Visca P."/>
        </authorList>
    </citation>
    <scope>NUCLEOTIDE SEQUENCE [LARGE SCALE GENOMIC DNA]</scope>
    <source>
        <strain evidence="1 2">DSM 1086</strain>
    </source>
</reference>
<protein>
    <submittedName>
        <fullName evidence="1">Uncharacterized protein</fullName>
    </submittedName>
</protein>
<dbReference type="Proteomes" id="UP000598227">
    <property type="component" value="Unassembled WGS sequence"/>
</dbReference>
<sequence length="58" mass="6690">MVHRRCHIEIVRHGHVGFAVVAERNVQAFEACEFFEIAETDARQVIRETAQRGRLSVL</sequence>
<name>A0ABR9GGP8_9HYPH</name>